<reference evidence="1" key="2">
    <citation type="journal article" date="2015" name="Data Brief">
        <title>Shoot transcriptome of the giant reed, Arundo donax.</title>
        <authorList>
            <person name="Barrero R.A."/>
            <person name="Guerrero F.D."/>
            <person name="Moolhuijzen P."/>
            <person name="Goolsby J.A."/>
            <person name="Tidwell J."/>
            <person name="Bellgard S.E."/>
            <person name="Bellgard M.I."/>
        </authorList>
    </citation>
    <scope>NUCLEOTIDE SEQUENCE</scope>
    <source>
        <tissue evidence="1">Shoot tissue taken approximately 20 cm above the soil surface</tissue>
    </source>
</reference>
<protein>
    <submittedName>
        <fullName evidence="1">Uncharacterized protein</fullName>
    </submittedName>
</protein>
<evidence type="ECO:0000313" key="1">
    <source>
        <dbReference type="EMBL" id="JAD52876.1"/>
    </source>
</evidence>
<dbReference type="EMBL" id="GBRH01245019">
    <property type="protein sequence ID" value="JAD52876.1"/>
    <property type="molecule type" value="Transcribed_RNA"/>
</dbReference>
<proteinExistence type="predicted"/>
<reference evidence="1" key="1">
    <citation type="submission" date="2014-09" db="EMBL/GenBank/DDBJ databases">
        <authorList>
            <person name="Magalhaes I.L.F."/>
            <person name="Oliveira U."/>
            <person name="Santos F.R."/>
            <person name="Vidigal T.H.D.A."/>
            <person name="Brescovit A.D."/>
            <person name="Santos A.J."/>
        </authorList>
    </citation>
    <scope>NUCLEOTIDE SEQUENCE</scope>
    <source>
        <tissue evidence="1">Shoot tissue taken approximately 20 cm above the soil surface</tissue>
    </source>
</reference>
<organism evidence="1">
    <name type="scientific">Arundo donax</name>
    <name type="common">Giant reed</name>
    <name type="synonym">Donax arundinaceus</name>
    <dbReference type="NCBI Taxonomy" id="35708"/>
    <lineage>
        <taxon>Eukaryota</taxon>
        <taxon>Viridiplantae</taxon>
        <taxon>Streptophyta</taxon>
        <taxon>Embryophyta</taxon>
        <taxon>Tracheophyta</taxon>
        <taxon>Spermatophyta</taxon>
        <taxon>Magnoliopsida</taxon>
        <taxon>Liliopsida</taxon>
        <taxon>Poales</taxon>
        <taxon>Poaceae</taxon>
        <taxon>PACMAD clade</taxon>
        <taxon>Arundinoideae</taxon>
        <taxon>Arundineae</taxon>
        <taxon>Arundo</taxon>
    </lineage>
</organism>
<sequence>MVNLIKLLFKLTVGIMSLE</sequence>
<accession>A0A0A9ANZ9</accession>
<dbReference type="AlphaFoldDB" id="A0A0A9ANZ9"/>
<name>A0A0A9ANZ9_ARUDO</name>